<evidence type="ECO:0000256" key="3">
    <source>
        <dbReference type="ARBA" id="ARBA00022824"/>
    </source>
</evidence>
<organism evidence="9 10">
    <name type="scientific">Trichonephila clavata</name>
    <name type="common">Joro spider</name>
    <name type="synonym">Nephila clavata</name>
    <dbReference type="NCBI Taxonomy" id="2740835"/>
    <lineage>
        <taxon>Eukaryota</taxon>
        <taxon>Metazoa</taxon>
        <taxon>Ecdysozoa</taxon>
        <taxon>Arthropoda</taxon>
        <taxon>Chelicerata</taxon>
        <taxon>Arachnida</taxon>
        <taxon>Araneae</taxon>
        <taxon>Araneomorphae</taxon>
        <taxon>Entelegynae</taxon>
        <taxon>Araneoidea</taxon>
        <taxon>Nephilidae</taxon>
        <taxon>Trichonephila</taxon>
    </lineage>
</organism>
<protein>
    <submittedName>
        <fullName evidence="9">DnaJ homolog subfamily B member 12</fullName>
    </submittedName>
</protein>
<evidence type="ECO:0000256" key="1">
    <source>
        <dbReference type="ARBA" id="ARBA00004389"/>
    </source>
</evidence>
<evidence type="ECO:0000256" key="5">
    <source>
        <dbReference type="ARBA" id="ARBA00023136"/>
    </source>
</evidence>
<evidence type="ECO:0000259" key="8">
    <source>
        <dbReference type="PROSITE" id="PS50076"/>
    </source>
</evidence>
<dbReference type="InterPro" id="IPR018253">
    <property type="entry name" value="DnaJ_domain_CS"/>
</dbReference>
<evidence type="ECO:0000256" key="4">
    <source>
        <dbReference type="ARBA" id="ARBA00022989"/>
    </source>
</evidence>
<dbReference type="InterPro" id="IPR051100">
    <property type="entry name" value="DnaJ_subfamily_B/C"/>
</dbReference>
<keyword evidence="10" id="KW-1185">Reference proteome</keyword>
<dbReference type="Pfam" id="PF09320">
    <property type="entry name" value="DUF1977"/>
    <property type="match status" value="1"/>
</dbReference>
<evidence type="ECO:0000256" key="7">
    <source>
        <dbReference type="SAM" id="Phobius"/>
    </source>
</evidence>
<dbReference type="PRINTS" id="PR00625">
    <property type="entry name" value="JDOMAIN"/>
</dbReference>
<keyword evidence="3" id="KW-0256">Endoplasmic reticulum</keyword>
<dbReference type="InterPro" id="IPR015399">
    <property type="entry name" value="DUF1977_DnaJ-like"/>
</dbReference>
<dbReference type="OrthoDB" id="442087at2759"/>
<dbReference type="FunFam" id="1.10.287.110:FF:000137">
    <property type="entry name" value="DnaJ homolog subfamily B member 1"/>
    <property type="match status" value="1"/>
</dbReference>
<keyword evidence="5 7" id="KW-0472">Membrane</keyword>
<dbReference type="AlphaFoldDB" id="A0A8X6FE09"/>
<comment type="caution">
    <text evidence="9">The sequence shown here is derived from an EMBL/GenBank/DDBJ whole genome shotgun (WGS) entry which is preliminary data.</text>
</comment>
<dbReference type="GO" id="GO:0005789">
    <property type="term" value="C:endoplasmic reticulum membrane"/>
    <property type="evidence" value="ECO:0007669"/>
    <property type="project" value="UniProtKB-SubCell"/>
</dbReference>
<dbReference type="InterPro" id="IPR036869">
    <property type="entry name" value="J_dom_sf"/>
</dbReference>
<dbReference type="PANTHER" id="PTHR43908">
    <property type="entry name" value="AT29763P-RELATED"/>
    <property type="match status" value="1"/>
</dbReference>
<evidence type="ECO:0000256" key="6">
    <source>
        <dbReference type="SAM" id="MobiDB-lite"/>
    </source>
</evidence>
<dbReference type="Gene3D" id="1.10.287.110">
    <property type="entry name" value="DnaJ domain"/>
    <property type="match status" value="1"/>
</dbReference>
<evidence type="ECO:0000256" key="2">
    <source>
        <dbReference type="ARBA" id="ARBA00022692"/>
    </source>
</evidence>
<dbReference type="EMBL" id="BMAO01011783">
    <property type="protein sequence ID" value="GFQ76364.1"/>
    <property type="molecule type" value="Genomic_DNA"/>
</dbReference>
<dbReference type="InterPro" id="IPR001623">
    <property type="entry name" value="DnaJ_domain"/>
</dbReference>
<keyword evidence="4 7" id="KW-1133">Transmembrane helix</keyword>
<evidence type="ECO:0000313" key="10">
    <source>
        <dbReference type="Proteomes" id="UP000887116"/>
    </source>
</evidence>
<comment type="subcellular location">
    <subcellularLocation>
        <location evidence="1">Endoplasmic reticulum membrane</location>
        <topology evidence="1">Single-pass membrane protein</topology>
    </subcellularLocation>
</comment>
<dbReference type="SMART" id="SM00271">
    <property type="entry name" value="DnaJ"/>
    <property type="match status" value="1"/>
</dbReference>
<dbReference type="GO" id="GO:0071218">
    <property type="term" value="P:cellular response to misfolded protein"/>
    <property type="evidence" value="ECO:0007669"/>
    <property type="project" value="TreeGrafter"/>
</dbReference>
<feature type="domain" description="J" evidence="8">
    <location>
        <begin position="115"/>
        <end position="179"/>
    </location>
</feature>
<accession>A0A8X6FE09</accession>
<dbReference type="PROSITE" id="PS00636">
    <property type="entry name" value="DNAJ_1"/>
    <property type="match status" value="1"/>
</dbReference>
<dbReference type="CDD" id="cd06257">
    <property type="entry name" value="DnaJ"/>
    <property type="match status" value="1"/>
</dbReference>
<dbReference type="SUPFAM" id="SSF46565">
    <property type="entry name" value="Chaperone J-domain"/>
    <property type="match status" value="1"/>
</dbReference>
<dbReference type="PANTHER" id="PTHR43908:SF3">
    <property type="entry name" value="AT29763P-RELATED"/>
    <property type="match status" value="1"/>
</dbReference>
<dbReference type="GO" id="GO:0030544">
    <property type="term" value="F:Hsp70 protein binding"/>
    <property type="evidence" value="ECO:0007669"/>
    <property type="project" value="TreeGrafter"/>
</dbReference>
<keyword evidence="2 7" id="KW-0812">Transmembrane</keyword>
<feature type="region of interest" description="Disordered" evidence="6">
    <location>
        <begin position="52"/>
        <end position="98"/>
    </location>
</feature>
<evidence type="ECO:0000313" key="9">
    <source>
        <dbReference type="EMBL" id="GFQ76364.1"/>
    </source>
</evidence>
<proteinExistence type="predicted"/>
<gene>
    <name evidence="9" type="primary">Dnajb12</name>
    <name evidence="9" type="ORF">TNCT_580501</name>
</gene>
<name>A0A8X6FE09_TRICU</name>
<feature type="transmembrane region" description="Helical" evidence="7">
    <location>
        <begin position="253"/>
        <end position="277"/>
    </location>
</feature>
<reference evidence="9" key="1">
    <citation type="submission" date="2020-07" db="EMBL/GenBank/DDBJ databases">
        <title>Multicomponent nature underlies the extraordinary mechanical properties of spider dragline silk.</title>
        <authorList>
            <person name="Kono N."/>
            <person name="Nakamura H."/>
            <person name="Mori M."/>
            <person name="Yoshida Y."/>
            <person name="Ohtoshi R."/>
            <person name="Malay A.D."/>
            <person name="Moran D.A.P."/>
            <person name="Tomita M."/>
            <person name="Numata K."/>
            <person name="Arakawa K."/>
        </authorList>
    </citation>
    <scope>NUCLEOTIDE SEQUENCE</scope>
</reference>
<feature type="compositionally biased region" description="Basic and acidic residues" evidence="6">
    <location>
        <begin position="52"/>
        <end position="62"/>
    </location>
</feature>
<sequence>MEGNKDESEHCISIAQKCINEGDRSKALKFLYKAEKLYPSQRAKDLIELLEKLSDSTSDPRKSSNRGRSSSFESSESRARSSSARRRGSSKGSEVHLDYSEEQVEAVQRVKKCKDFYEILGVPKDAGDSEIKKQYRKLALQFHPDKNKAPGATEAFKAIGNAFAVLSDPEKRKQYDAFGSSDNKSYRRTPCHRNAGYYEYTRGFESDISAEELFNMFFGGGFAPGMAANSYTRRTQRRFPTRENHASRQEANYSVMMQMLPIIFLVVLSVLTSFFIADPTYSLSKSLKYPYEKRTSNLRVPYYVKENFASDFQGSVQRLEAQVEDEYIANLRGSCFKEKNYRESMIWRARNFRDRVLEEKAKSLKTPSCDALNELYNSEKVW</sequence>
<dbReference type="Proteomes" id="UP000887116">
    <property type="component" value="Unassembled WGS sequence"/>
</dbReference>
<dbReference type="PROSITE" id="PS50076">
    <property type="entry name" value="DNAJ_2"/>
    <property type="match status" value="1"/>
</dbReference>
<dbReference type="Pfam" id="PF00226">
    <property type="entry name" value="DnaJ"/>
    <property type="match status" value="1"/>
</dbReference>